<accession>A0AAQ3VSX1</accession>
<keyword evidence="3" id="KW-1185">Reference proteome</keyword>
<evidence type="ECO:0000313" key="3">
    <source>
        <dbReference type="Proteomes" id="UP000195141"/>
    </source>
</evidence>
<keyword evidence="1" id="KW-1133">Transmembrane helix</keyword>
<keyword evidence="1" id="KW-0812">Transmembrane</keyword>
<protein>
    <recommendedName>
        <fullName evidence="4">DUF4179 domain-containing protein</fullName>
    </recommendedName>
</protein>
<evidence type="ECO:0000256" key="1">
    <source>
        <dbReference type="SAM" id="Phobius"/>
    </source>
</evidence>
<organism evidence="2 3">
    <name type="scientific">Candidatus Enterococcus clewellii</name>
    <dbReference type="NCBI Taxonomy" id="1834193"/>
    <lineage>
        <taxon>Bacteria</taxon>
        <taxon>Bacillati</taxon>
        <taxon>Bacillota</taxon>
        <taxon>Bacilli</taxon>
        <taxon>Lactobacillales</taxon>
        <taxon>Enterococcaceae</taxon>
        <taxon>Enterococcus</taxon>
    </lineage>
</organism>
<name>A0AAQ3VSX1_9ENTE</name>
<evidence type="ECO:0008006" key="4">
    <source>
        <dbReference type="Google" id="ProtNLM"/>
    </source>
</evidence>
<gene>
    <name evidence="2" type="ORF">A5888_000879</name>
</gene>
<dbReference type="Proteomes" id="UP000195141">
    <property type="component" value="Chromosome"/>
</dbReference>
<reference evidence="2" key="2">
    <citation type="submission" date="2024-03" db="EMBL/GenBank/DDBJ databases">
        <title>The Genome Sequence of Enterococcus sp. DIV0242b.</title>
        <authorList>
            <consortium name="The Broad Institute Genomics Platform"/>
            <consortium name="The Broad Institute Microbial Omics Core"/>
            <consortium name="The Broad Institute Genomic Center for Infectious Diseases"/>
            <person name="Earl A."/>
            <person name="Manson A."/>
            <person name="Gilmore M."/>
            <person name="Schwartman J."/>
            <person name="Shea T."/>
            <person name="Abouelleil A."/>
            <person name="Cao P."/>
            <person name="Chapman S."/>
            <person name="Cusick C."/>
            <person name="Young S."/>
            <person name="Neafsey D."/>
            <person name="Nusbaum C."/>
            <person name="Birren B."/>
        </authorList>
    </citation>
    <scope>NUCLEOTIDE SEQUENCE</scope>
    <source>
        <strain evidence="2">9E7_DIV0242</strain>
    </source>
</reference>
<feature type="transmembrane region" description="Helical" evidence="1">
    <location>
        <begin position="48"/>
        <end position="64"/>
    </location>
</feature>
<sequence length="357" mass="40693">MKKDNLDFLKEESVVPEEVKKEIAKHRSKILNYEIEQDNSFAKKYRKYVITLSSVILIILFLMMNSDVTTAIKNVFGISQDLAVSITEDKKVPIKQNSESSQNGITISLTKFVSTNQKYAFDYQFEIKSEELLELLKKEMKSGSDAQFIDFGLKTEEDDKDLNGGMAFKSTFRLEGNTFYGSVIASSMSKKIPNDANLILHIYKLWWQDRDEFEEAKRNALSDLEKKPFGVESALEYEGDWSFNIENKLLSQIGVPKISNVANITNIEAHSDALQTTVNFNTSLRNNHLIRVDLYKDGESAQESLFSEVYDEDSGEMTIVFNLSILDKSSTFQVQVNEIDQYTGNAINEIGHFDVHN</sequence>
<dbReference type="AlphaFoldDB" id="A0AAQ3VSX1"/>
<evidence type="ECO:0000313" key="2">
    <source>
        <dbReference type="EMBL" id="WYJ89160.1"/>
    </source>
</evidence>
<dbReference type="Gene3D" id="2.60.40.1630">
    <property type="entry name" value="bacillus anthracis domain"/>
    <property type="match status" value="1"/>
</dbReference>
<dbReference type="RefSeq" id="WP_339101940.1">
    <property type="nucleotide sequence ID" value="NZ_CP147247.1"/>
</dbReference>
<dbReference type="EMBL" id="CP147247">
    <property type="protein sequence ID" value="WYJ89160.1"/>
    <property type="molecule type" value="Genomic_DNA"/>
</dbReference>
<reference evidence="2" key="1">
    <citation type="submission" date="2017-05" db="EMBL/GenBank/DDBJ databases">
        <authorList>
            <consortium name="The Broad Institute Genomics Platform"/>
            <consortium name="The Broad Institute Genomic Center for Infectious Diseases"/>
            <person name="Earl A."/>
            <person name="Manson A."/>
            <person name="Schwartman J."/>
            <person name="Gilmore M."/>
            <person name="Abouelleil A."/>
            <person name="Cao P."/>
            <person name="Chapman S."/>
            <person name="Cusick C."/>
            <person name="Shea T."/>
            <person name="Young S."/>
            <person name="Neafsey D."/>
            <person name="Nusbaum C."/>
            <person name="Birren B."/>
        </authorList>
    </citation>
    <scope>NUCLEOTIDE SEQUENCE</scope>
    <source>
        <strain evidence="2">9E7_DIV0242</strain>
    </source>
</reference>
<proteinExistence type="predicted"/>
<keyword evidence="1" id="KW-0472">Membrane</keyword>